<keyword evidence="1" id="KW-0904">Protein phosphatase</keyword>
<comment type="catalytic activity">
    <reaction evidence="1">
        <text>O-phospho-L-threonyl-[protein] + H2O = L-threonyl-[protein] + phosphate</text>
        <dbReference type="Rhea" id="RHEA:47004"/>
        <dbReference type="Rhea" id="RHEA-COMP:11060"/>
        <dbReference type="Rhea" id="RHEA-COMP:11605"/>
        <dbReference type="ChEBI" id="CHEBI:15377"/>
        <dbReference type="ChEBI" id="CHEBI:30013"/>
        <dbReference type="ChEBI" id="CHEBI:43474"/>
        <dbReference type="ChEBI" id="CHEBI:61977"/>
        <dbReference type="EC" id="3.1.3.16"/>
    </reaction>
</comment>
<dbReference type="InterPro" id="IPR036457">
    <property type="entry name" value="PPM-type-like_dom_sf"/>
</dbReference>
<dbReference type="PROSITE" id="PS51746">
    <property type="entry name" value="PPM_2"/>
    <property type="match status" value="1"/>
</dbReference>
<keyword evidence="1" id="KW-0464">Manganese</keyword>
<dbReference type="PANTHER" id="PTHR12320">
    <property type="entry name" value="PROTEIN PHOSPHATASE 2C"/>
    <property type="match status" value="1"/>
</dbReference>
<keyword evidence="2" id="KW-1133">Transmembrane helix</keyword>
<feature type="domain" description="PPM-type phosphatase" evidence="3">
    <location>
        <begin position="111"/>
        <end position="411"/>
    </location>
</feature>
<comment type="cofactor">
    <cofactor evidence="1">
        <name>Mn(2+)</name>
        <dbReference type="ChEBI" id="CHEBI:29035"/>
    </cofactor>
</comment>
<comment type="similarity">
    <text evidence="1">Belongs to the PP2C family.</text>
</comment>
<name>A0A1E3Q4Y4_LIPST</name>
<protein>
    <recommendedName>
        <fullName evidence="1">Protein phosphatase</fullName>
        <ecNumber evidence="1">3.1.3.16</ecNumber>
    </recommendedName>
</protein>
<dbReference type="STRING" id="675824.A0A1E3Q4Y4"/>
<evidence type="ECO:0000259" key="3">
    <source>
        <dbReference type="PROSITE" id="PS51746"/>
    </source>
</evidence>
<evidence type="ECO:0000313" key="5">
    <source>
        <dbReference type="Proteomes" id="UP000094385"/>
    </source>
</evidence>
<keyword evidence="5" id="KW-1185">Reference proteome</keyword>
<evidence type="ECO:0000313" key="4">
    <source>
        <dbReference type="EMBL" id="ODQ72202.1"/>
    </source>
</evidence>
<dbReference type="Proteomes" id="UP000094385">
    <property type="component" value="Unassembled WGS sequence"/>
</dbReference>
<gene>
    <name evidence="4" type="ORF">LIPSTDRAFT_72911</name>
</gene>
<evidence type="ECO:0000256" key="2">
    <source>
        <dbReference type="SAM" id="Phobius"/>
    </source>
</evidence>
<keyword evidence="1" id="KW-0479">Metal-binding</keyword>
<keyword evidence="1" id="KW-0460">Magnesium</keyword>
<keyword evidence="2" id="KW-0812">Transmembrane</keyword>
<keyword evidence="1" id="KW-0378">Hydrolase</keyword>
<feature type="transmembrane region" description="Helical" evidence="2">
    <location>
        <begin position="6"/>
        <end position="25"/>
    </location>
</feature>
<reference evidence="4 5" key="1">
    <citation type="journal article" date="2016" name="Proc. Natl. Acad. Sci. U.S.A.">
        <title>Comparative genomics of biotechnologically important yeasts.</title>
        <authorList>
            <person name="Riley R."/>
            <person name="Haridas S."/>
            <person name="Wolfe K.H."/>
            <person name="Lopes M.R."/>
            <person name="Hittinger C.T."/>
            <person name="Goeker M."/>
            <person name="Salamov A.A."/>
            <person name="Wisecaver J.H."/>
            <person name="Long T.M."/>
            <person name="Calvey C.H."/>
            <person name="Aerts A.L."/>
            <person name="Barry K.W."/>
            <person name="Choi C."/>
            <person name="Clum A."/>
            <person name="Coughlan A.Y."/>
            <person name="Deshpande S."/>
            <person name="Douglass A.P."/>
            <person name="Hanson S.J."/>
            <person name="Klenk H.-P."/>
            <person name="LaButti K.M."/>
            <person name="Lapidus A."/>
            <person name="Lindquist E.A."/>
            <person name="Lipzen A.M."/>
            <person name="Meier-Kolthoff J.P."/>
            <person name="Ohm R.A."/>
            <person name="Otillar R.P."/>
            <person name="Pangilinan J.L."/>
            <person name="Peng Y."/>
            <person name="Rokas A."/>
            <person name="Rosa C.A."/>
            <person name="Scheuner C."/>
            <person name="Sibirny A.A."/>
            <person name="Slot J.C."/>
            <person name="Stielow J.B."/>
            <person name="Sun H."/>
            <person name="Kurtzman C.P."/>
            <person name="Blackwell M."/>
            <person name="Grigoriev I.V."/>
            <person name="Jeffries T.W."/>
        </authorList>
    </citation>
    <scope>NUCLEOTIDE SEQUENCE [LARGE SCALE GENOMIC DNA]</scope>
    <source>
        <strain evidence="4 5">NRRL Y-11557</strain>
    </source>
</reference>
<keyword evidence="2" id="KW-0472">Membrane</keyword>
<accession>A0A1E3Q4Y4</accession>
<dbReference type="EMBL" id="KV454296">
    <property type="protein sequence ID" value="ODQ72202.1"/>
    <property type="molecule type" value="Genomic_DNA"/>
</dbReference>
<dbReference type="OrthoDB" id="60843at2759"/>
<evidence type="ECO:0000256" key="1">
    <source>
        <dbReference type="RuleBase" id="RU366020"/>
    </source>
</evidence>
<proteinExistence type="inferred from homology"/>
<dbReference type="Gene3D" id="3.60.40.10">
    <property type="entry name" value="PPM-type phosphatase domain"/>
    <property type="match status" value="1"/>
</dbReference>
<comment type="cofactor">
    <cofactor evidence="1">
        <name>Mg(2+)</name>
        <dbReference type="ChEBI" id="CHEBI:18420"/>
    </cofactor>
</comment>
<dbReference type="SMART" id="SM00332">
    <property type="entry name" value="PP2Cc"/>
    <property type="match status" value="1"/>
</dbReference>
<dbReference type="SUPFAM" id="SSF81606">
    <property type="entry name" value="PP2C-like"/>
    <property type="match status" value="1"/>
</dbReference>
<sequence length="423" mass="45714">MPAPTRFSLLVAAYPTITAALLFAFRRLQYQYPILDRIITHQTQARLFQHNTATGLAITTPTTNTAAQYTAQISQSATGASGASMASNNFQYTISPSYHAKDRNLVARKYSGSVAANSGKRATRPASGEDSFFFSKIRESESVALGVIDGVGGWNEIGVDATDFSHSLAEAMAELTAKLSTDTSAKRDESNSIVSKFSFPPLVLLDAGYNAIRNSGKVKAGGSTACVGVAHGNGTLQAANLGDSGFFIFRDGKIHYMSIPQTHYFNAPYQLAIIPQKIIEQNARYGGKNFDDKPSDANLSTHKLKHGDVVLFCTDGVLDNLLPSDCLRIVNEEMISQGNWIVDRRSGDIQASGERQYSGVDSLAKRLVSAAFKASIDPKTDGPFAIEAQRQMKVLYKGGKPDDITALVMFVHQHVGGKTQEKL</sequence>
<dbReference type="AlphaFoldDB" id="A0A1E3Q4Y4"/>
<dbReference type="SMART" id="SM00331">
    <property type="entry name" value="PP2C_SIG"/>
    <property type="match status" value="1"/>
</dbReference>
<dbReference type="InterPro" id="IPR001932">
    <property type="entry name" value="PPM-type_phosphatase-like_dom"/>
</dbReference>
<organism evidence="4 5">
    <name type="scientific">Lipomyces starkeyi NRRL Y-11557</name>
    <dbReference type="NCBI Taxonomy" id="675824"/>
    <lineage>
        <taxon>Eukaryota</taxon>
        <taxon>Fungi</taxon>
        <taxon>Dikarya</taxon>
        <taxon>Ascomycota</taxon>
        <taxon>Saccharomycotina</taxon>
        <taxon>Lipomycetes</taxon>
        <taxon>Lipomycetales</taxon>
        <taxon>Lipomycetaceae</taxon>
        <taxon>Lipomyces</taxon>
    </lineage>
</organism>
<dbReference type="InterPro" id="IPR039123">
    <property type="entry name" value="PPTC7"/>
</dbReference>
<dbReference type="EC" id="3.1.3.16" evidence="1"/>
<dbReference type="GO" id="GO:0046872">
    <property type="term" value="F:metal ion binding"/>
    <property type="evidence" value="ECO:0007669"/>
    <property type="project" value="UniProtKB-UniRule"/>
</dbReference>
<dbReference type="PANTHER" id="PTHR12320:SF1">
    <property type="entry name" value="PROTEIN PHOSPHATASE PTC7 HOMOLOG"/>
    <property type="match status" value="1"/>
</dbReference>
<dbReference type="GO" id="GO:0004722">
    <property type="term" value="F:protein serine/threonine phosphatase activity"/>
    <property type="evidence" value="ECO:0007669"/>
    <property type="project" value="UniProtKB-EC"/>
</dbReference>
<comment type="catalytic activity">
    <reaction evidence="1">
        <text>O-phospho-L-seryl-[protein] + H2O = L-seryl-[protein] + phosphate</text>
        <dbReference type="Rhea" id="RHEA:20629"/>
        <dbReference type="Rhea" id="RHEA-COMP:9863"/>
        <dbReference type="Rhea" id="RHEA-COMP:11604"/>
        <dbReference type="ChEBI" id="CHEBI:15377"/>
        <dbReference type="ChEBI" id="CHEBI:29999"/>
        <dbReference type="ChEBI" id="CHEBI:43474"/>
        <dbReference type="ChEBI" id="CHEBI:83421"/>
        <dbReference type="EC" id="3.1.3.16"/>
    </reaction>
</comment>
<dbReference type="Pfam" id="PF13672">
    <property type="entry name" value="PP2C_2"/>
    <property type="match status" value="1"/>
</dbReference>